<evidence type="ECO:0008006" key="4">
    <source>
        <dbReference type="Google" id="ProtNLM"/>
    </source>
</evidence>
<protein>
    <recommendedName>
        <fullName evidence="4">PaREP5ab</fullName>
    </recommendedName>
</protein>
<accession>A0ABN6SU01</accession>
<proteinExistence type="predicted"/>
<keyword evidence="3" id="KW-1185">Reference proteome</keyword>
<reference evidence="3" key="1">
    <citation type="submission" date="2022-09" db="EMBL/GenBank/DDBJ databases">
        <title>Complete genome sequence of Vulcanisaeta souniana.</title>
        <authorList>
            <person name="Kato S."/>
            <person name="Itoh T."/>
            <person name="Ohkuma M."/>
        </authorList>
    </citation>
    <scope>NUCLEOTIDE SEQUENCE [LARGE SCALE GENOMIC DNA]</scope>
    <source>
        <strain evidence="3">JCM 11219</strain>
    </source>
</reference>
<organism evidence="2 3">
    <name type="scientific">Vulcanisaeta souniana JCM 11219</name>
    <dbReference type="NCBI Taxonomy" id="1293586"/>
    <lineage>
        <taxon>Archaea</taxon>
        <taxon>Thermoproteota</taxon>
        <taxon>Thermoprotei</taxon>
        <taxon>Thermoproteales</taxon>
        <taxon>Thermoproteaceae</taxon>
        <taxon>Vulcanisaeta</taxon>
    </lineage>
</organism>
<sequence>MLSGLNHGLHGLYSMCARPCPLAFWEGLYGFVFVNLECLGMDEVLIGFIGVVITVVVSAVSTAYWLGSRFRGIEDRLNELRKGLSGVESELSGIKVELGNVKARLEKVEDGISRLRRSLLDFTTTIRNSQEFMIEMLSYEGVLRPEAASVIRGELNRLFESLASRISGNPLTKAEFEEIRRYIQKDELTLEEAYRFKELAWKLVREYRYRFPDVWKIYWYAVAWIGWATRLEKERSAGDGGQGR</sequence>
<feature type="transmembrane region" description="Helical" evidence="1">
    <location>
        <begin position="44"/>
        <end position="66"/>
    </location>
</feature>
<evidence type="ECO:0000313" key="3">
    <source>
        <dbReference type="Proteomes" id="UP001060771"/>
    </source>
</evidence>
<dbReference type="EMBL" id="AP026830">
    <property type="protein sequence ID" value="BDR91902.1"/>
    <property type="molecule type" value="Genomic_DNA"/>
</dbReference>
<name>A0ABN6SU01_9CREN</name>
<gene>
    <name evidence="2" type="ORF">Vsou_09950</name>
</gene>
<keyword evidence="1" id="KW-0472">Membrane</keyword>
<dbReference type="Proteomes" id="UP001060771">
    <property type="component" value="Chromosome"/>
</dbReference>
<evidence type="ECO:0000313" key="2">
    <source>
        <dbReference type="EMBL" id="BDR91902.1"/>
    </source>
</evidence>
<keyword evidence="1" id="KW-1133">Transmembrane helix</keyword>
<evidence type="ECO:0000256" key="1">
    <source>
        <dbReference type="SAM" id="Phobius"/>
    </source>
</evidence>
<keyword evidence="1" id="KW-0812">Transmembrane</keyword>